<reference evidence="4 5" key="1">
    <citation type="submission" date="2024-03" db="EMBL/GenBank/DDBJ databases">
        <title>A high-quality draft genome sequence of Diaporthe vaccinii, a causative agent of upright dieback and viscid rot disease in cranberry plants.</title>
        <authorList>
            <person name="Sarrasin M."/>
            <person name="Lang B.F."/>
            <person name="Burger G."/>
        </authorList>
    </citation>
    <scope>NUCLEOTIDE SEQUENCE [LARGE SCALE GENOMIC DNA]</scope>
    <source>
        <strain evidence="4 5">IS7</strain>
    </source>
</reference>
<feature type="compositionally biased region" description="Low complexity" evidence="2">
    <location>
        <begin position="753"/>
        <end position="764"/>
    </location>
</feature>
<dbReference type="Pfam" id="PF01633">
    <property type="entry name" value="Choline_kinase"/>
    <property type="match status" value="1"/>
</dbReference>
<feature type="compositionally biased region" description="Polar residues" evidence="2">
    <location>
        <begin position="1"/>
        <end position="13"/>
    </location>
</feature>
<evidence type="ECO:0000313" key="5">
    <source>
        <dbReference type="Proteomes" id="UP001600888"/>
    </source>
</evidence>
<protein>
    <recommendedName>
        <fullName evidence="3">Choline kinase N-terminal domain-containing protein</fullName>
    </recommendedName>
</protein>
<dbReference type="InterPro" id="IPR011009">
    <property type="entry name" value="Kinase-like_dom_sf"/>
</dbReference>
<feature type="compositionally biased region" description="Polar residues" evidence="2">
    <location>
        <begin position="657"/>
        <end position="668"/>
    </location>
</feature>
<accession>A0ABR4ENG0</accession>
<dbReference type="EMBL" id="JBAWTH010000039">
    <property type="protein sequence ID" value="KAL2283984.1"/>
    <property type="molecule type" value="Genomic_DNA"/>
</dbReference>
<evidence type="ECO:0000259" key="3">
    <source>
        <dbReference type="Pfam" id="PF04428"/>
    </source>
</evidence>
<dbReference type="InterPro" id="IPR007521">
    <property type="entry name" value="Choline_kin_N"/>
</dbReference>
<evidence type="ECO:0000256" key="1">
    <source>
        <dbReference type="ARBA" id="ARBA00038211"/>
    </source>
</evidence>
<gene>
    <name evidence="4" type="ORF">FJTKL_09219</name>
</gene>
<evidence type="ECO:0000313" key="4">
    <source>
        <dbReference type="EMBL" id="KAL2283984.1"/>
    </source>
</evidence>
<feature type="domain" description="Choline kinase N-terminal" evidence="3">
    <location>
        <begin position="262"/>
        <end position="336"/>
    </location>
</feature>
<comment type="caution">
    <text evidence="4">The sequence shown here is derived from an EMBL/GenBank/DDBJ whole genome shotgun (WGS) entry which is preliminary data.</text>
</comment>
<feature type="region of interest" description="Disordered" evidence="2">
    <location>
        <begin position="639"/>
        <end position="697"/>
    </location>
</feature>
<name>A0ABR4ENG0_9PEZI</name>
<evidence type="ECO:0000256" key="2">
    <source>
        <dbReference type="SAM" id="MobiDB-lite"/>
    </source>
</evidence>
<feature type="compositionally biased region" description="Basic residues" evidence="2">
    <location>
        <begin position="150"/>
        <end position="173"/>
    </location>
</feature>
<dbReference type="Gene3D" id="3.30.200.20">
    <property type="entry name" value="Phosphorylase Kinase, domain 1"/>
    <property type="match status" value="1"/>
</dbReference>
<feature type="compositionally biased region" description="Low complexity" evidence="2">
    <location>
        <begin position="639"/>
        <end position="656"/>
    </location>
</feature>
<organism evidence="4 5">
    <name type="scientific">Diaporthe vaccinii</name>
    <dbReference type="NCBI Taxonomy" id="105482"/>
    <lineage>
        <taxon>Eukaryota</taxon>
        <taxon>Fungi</taxon>
        <taxon>Dikarya</taxon>
        <taxon>Ascomycota</taxon>
        <taxon>Pezizomycotina</taxon>
        <taxon>Sordariomycetes</taxon>
        <taxon>Sordariomycetidae</taxon>
        <taxon>Diaporthales</taxon>
        <taxon>Diaporthaceae</taxon>
        <taxon>Diaporthe</taxon>
        <taxon>Diaporthe eres species complex</taxon>
    </lineage>
</organism>
<feature type="compositionally biased region" description="Acidic residues" evidence="2">
    <location>
        <begin position="180"/>
        <end position="191"/>
    </location>
</feature>
<dbReference type="PANTHER" id="PTHR22603">
    <property type="entry name" value="CHOLINE/ETHANOALAMINE KINASE"/>
    <property type="match status" value="1"/>
</dbReference>
<dbReference type="PANTHER" id="PTHR22603:SF93">
    <property type="entry name" value="RE24176P"/>
    <property type="match status" value="1"/>
</dbReference>
<proteinExistence type="inferred from homology"/>
<feature type="compositionally biased region" description="Basic and acidic residues" evidence="2">
    <location>
        <begin position="682"/>
        <end position="697"/>
    </location>
</feature>
<dbReference type="Pfam" id="PF04428">
    <property type="entry name" value="Choline_kin_N"/>
    <property type="match status" value="1"/>
</dbReference>
<feature type="region of interest" description="Disordered" evidence="2">
    <location>
        <begin position="1"/>
        <end position="192"/>
    </location>
</feature>
<keyword evidence="5" id="KW-1185">Reference proteome</keyword>
<feature type="compositionally biased region" description="Polar residues" evidence="2">
    <location>
        <begin position="73"/>
        <end position="101"/>
    </location>
</feature>
<comment type="similarity">
    <text evidence="1">Belongs to the choline/ethanolamine kinase family.</text>
</comment>
<dbReference type="Gene3D" id="3.90.1200.10">
    <property type="match status" value="1"/>
</dbReference>
<feature type="region of interest" description="Disordered" evidence="2">
    <location>
        <begin position="729"/>
        <end position="770"/>
    </location>
</feature>
<dbReference type="Proteomes" id="UP001600888">
    <property type="component" value="Unassembled WGS sequence"/>
</dbReference>
<feature type="compositionally biased region" description="Low complexity" evidence="2">
    <location>
        <begin position="106"/>
        <end position="126"/>
    </location>
</feature>
<dbReference type="CDD" id="cd05157">
    <property type="entry name" value="ETNK_euk"/>
    <property type="match status" value="1"/>
</dbReference>
<dbReference type="SUPFAM" id="SSF56112">
    <property type="entry name" value="Protein kinase-like (PK-like)"/>
    <property type="match status" value="1"/>
</dbReference>
<sequence>MPSTPLLNAQGQPIRSALKNEDDVAQTPPCGPTKAVQIAEPEPLPQEEPRPRREFAASVSGKRLSGRPPLPAANSSRTSFASQSSVETLDLNGSQSFSSLPQLPEDAAAQGDQQSQGSHQFHSGSQRVDRASEKLLAQVAEWLQREKAKRDTKKPRKHSHHHHHHLHSRRKHKAQPEEPPVSEEPEVEPEVENVLRRTASIDSNSSDVSLDRLQRILDDSMAALGISSVPHYSAKLGRRLSHRKKTSSRSTLQLSRAYSSDTDYVDGDAIVPSCDAILDNTKTLKYSKASADDHSSVSGKREEKERQAWATFKNEIIRLAHTLRLKGWRRVALDAGDDIQVERLSGALTNAVYVVTPPENLPLRDSDVVKKKPQKLLLRIYGPHVENLIDRDTELSILKRLARKKIGPRMLGTFTNGRFEQFFNAVPLTPEEMRQSATSRQIAKRMRELHSGIDLLKGERDGGPTLFKNWDSWVDNVERRSLFLDELVAAHAAGRPAAGADSWRQSDFVCGVEWPKFKAMVDKYRSFLVQYYGSEGLHEKLVFAHNDTQYGNILRVCTDDEKSPLLQPENQHKQLIVIDFEYASANLPGCEFANHFTEWAYNYHDPHAPFACSVERYPSIEEQKRFIKAYIEHRPKIASSAPASASSDADVTPSATPQVTPQNPSSSVVEFMLDARAPPGGWKEEERRAEGATDERVEELVRETRLWRAMNSAQWVAWGIVQAKIPGFTEPPIESSEAEGNEDQNKAPASPVASEGSAAGSNGESAGGGEDEEGFDYLSYAHQRALFFWGDCVQMGLIKLQELPEGLREDLKMIDY</sequence>